<name>A0A6A7B5D6_9PLEO</name>
<feature type="compositionally biased region" description="Low complexity" evidence="1">
    <location>
        <begin position="66"/>
        <end position="88"/>
    </location>
</feature>
<evidence type="ECO:0000313" key="2">
    <source>
        <dbReference type="EMBL" id="KAF2849579.1"/>
    </source>
</evidence>
<dbReference type="Pfam" id="PF25312">
    <property type="entry name" value="Allergen_Asp_f_4"/>
    <property type="match status" value="1"/>
</dbReference>
<keyword evidence="3" id="KW-1185">Reference proteome</keyword>
<feature type="compositionally biased region" description="Low complexity" evidence="1">
    <location>
        <begin position="110"/>
        <end position="122"/>
    </location>
</feature>
<protein>
    <submittedName>
        <fullName evidence="2">Uncharacterized protein</fullName>
    </submittedName>
</protein>
<sequence length="348" mass="35749">MRYSSAVVLSTLAAGSAAASHIHNRHASFHARRQAEVKRSADSNVDWDAIAYDLKDVDWARVNYGAPSSAPAPAPASSSAPAPASSAPAPTPTPEYKAAPKPTPEVKVQAAPAPSSAAPAPAQTSSKPENLGDKINDVVSDLLHGVESIAANIGAKLGKNDENNNGGIWVGNDSPWKATFTNDDNSDAVIYCWKANGFSGMSVNVNVPEVSVGLKGGESVTLSFAPDVPAACAPAFSDTKLALFGGLDNTWWEVTFGKSGCFDVSRNVNMKGNKISSKGSKCTSDMETCVFKCKNPNANSCEAGTDYDLFNCGASNGGGGGYDAVMAGTGGGCAMGANGETVQVTFSK</sequence>
<dbReference type="Proteomes" id="UP000799423">
    <property type="component" value="Unassembled WGS sequence"/>
</dbReference>
<feature type="region of interest" description="Disordered" evidence="1">
    <location>
        <begin position="66"/>
        <end position="133"/>
    </location>
</feature>
<dbReference type="InterPro" id="IPR038903">
    <property type="entry name" value="Allergen_Asp_f_4"/>
</dbReference>
<dbReference type="OrthoDB" id="5320938at2759"/>
<dbReference type="AlphaFoldDB" id="A0A6A7B5D6"/>
<gene>
    <name evidence="2" type="ORF">T440DRAFT_469326</name>
</gene>
<accession>A0A6A7B5D6</accession>
<reference evidence="2" key="1">
    <citation type="submission" date="2020-01" db="EMBL/GenBank/DDBJ databases">
        <authorList>
            <consortium name="DOE Joint Genome Institute"/>
            <person name="Haridas S."/>
            <person name="Albert R."/>
            <person name="Binder M."/>
            <person name="Bloem J."/>
            <person name="Labutti K."/>
            <person name="Salamov A."/>
            <person name="Andreopoulos B."/>
            <person name="Baker S.E."/>
            <person name="Barry K."/>
            <person name="Bills G."/>
            <person name="Bluhm B.H."/>
            <person name="Cannon C."/>
            <person name="Castanera R."/>
            <person name="Culley D.E."/>
            <person name="Daum C."/>
            <person name="Ezra D."/>
            <person name="Gonzalez J.B."/>
            <person name="Henrissat B."/>
            <person name="Kuo A."/>
            <person name="Liang C."/>
            <person name="Lipzen A."/>
            <person name="Lutzoni F."/>
            <person name="Magnuson J."/>
            <person name="Mondo S."/>
            <person name="Nolan M."/>
            <person name="Ohm R."/>
            <person name="Pangilinan J."/>
            <person name="Park H.-J."/>
            <person name="Ramirez L."/>
            <person name="Alfaro M."/>
            <person name="Sun H."/>
            <person name="Tritt A."/>
            <person name="Yoshinaga Y."/>
            <person name="Zwiers L.-H."/>
            <person name="Turgeon B.G."/>
            <person name="Goodwin S.B."/>
            <person name="Spatafora J.W."/>
            <person name="Crous P.W."/>
            <person name="Grigoriev I.V."/>
        </authorList>
    </citation>
    <scope>NUCLEOTIDE SEQUENCE</scope>
    <source>
        <strain evidence="2">IPT5</strain>
    </source>
</reference>
<organism evidence="2 3">
    <name type="scientific">Plenodomus tracheiphilus IPT5</name>
    <dbReference type="NCBI Taxonomy" id="1408161"/>
    <lineage>
        <taxon>Eukaryota</taxon>
        <taxon>Fungi</taxon>
        <taxon>Dikarya</taxon>
        <taxon>Ascomycota</taxon>
        <taxon>Pezizomycotina</taxon>
        <taxon>Dothideomycetes</taxon>
        <taxon>Pleosporomycetidae</taxon>
        <taxon>Pleosporales</taxon>
        <taxon>Pleosporineae</taxon>
        <taxon>Leptosphaeriaceae</taxon>
        <taxon>Plenodomus</taxon>
    </lineage>
</organism>
<evidence type="ECO:0000313" key="3">
    <source>
        <dbReference type="Proteomes" id="UP000799423"/>
    </source>
</evidence>
<proteinExistence type="predicted"/>
<dbReference type="EMBL" id="MU006311">
    <property type="protein sequence ID" value="KAF2849579.1"/>
    <property type="molecule type" value="Genomic_DNA"/>
</dbReference>
<evidence type="ECO:0000256" key="1">
    <source>
        <dbReference type="SAM" id="MobiDB-lite"/>
    </source>
</evidence>
<dbReference type="GO" id="GO:0019863">
    <property type="term" value="F:IgE binding"/>
    <property type="evidence" value="ECO:0007669"/>
    <property type="project" value="InterPro"/>
</dbReference>
<dbReference type="GO" id="GO:0005576">
    <property type="term" value="C:extracellular region"/>
    <property type="evidence" value="ECO:0007669"/>
    <property type="project" value="InterPro"/>
</dbReference>